<gene>
    <name evidence="10" type="ORF">J5N97_027699</name>
</gene>
<dbReference type="AlphaFoldDB" id="A0A9D5BXM2"/>
<feature type="domain" description="Myb-like" evidence="8">
    <location>
        <begin position="146"/>
        <end position="196"/>
    </location>
</feature>
<dbReference type="InterPro" id="IPR050560">
    <property type="entry name" value="MYB_TF"/>
</dbReference>
<keyword evidence="5" id="KW-0804">Transcription</keyword>
<feature type="domain" description="HTH myb-type" evidence="9">
    <location>
        <begin position="150"/>
        <end position="200"/>
    </location>
</feature>
<keyword evidence="2" id="KW-0677">Repeat</keyword>
<keyword evidence="4" id="KW-0238">DNA-binding</keyword>
<dbReference type="Pfam" id="PF00249">
    <property type="entry name" value="Myb_DNA-binding"/>
    <property type="match status" value="1"/>
</dbReference>
<dbReference type="InterPro" id="IPR001005">
    <property type="entry name" value="SANT/Myb"/>
</dbReference>
<dbReference type="Proteomes" id="UP001085076">
    <property type="component" value="Miscellaneous, Linkage group lg09"/>
</dbReference>
<dbReference type="PROSITE" id="PS50090">
    <property type="entry name" value="MYB_LIKE"/>
    <property type="match status" value="3"/>
</dbReference>
<evidence type="ECO:0000259" key="8">
    <source>
        <dbReference type="PROSITE" id="PS50090"/>
    </source>
</evidence>
<feature type="region of interest" description="Disordered" evidence="7">
    <location>
        <begin position="742"/>
        <end position="767"/>
    </location>
</feature>
<feature type="domain" description="HTH myb-type" evidence="9">
    <location>
        <begin position="94"/>
        <end position="149"/>
    </location>
</feature>
<name>A0A9D5BXM2_9LILI</name>
<dbReference type="FunFam" id="1.10.10.60:FF:000324">
    <property type="entry name" value="Transcription factor MYB3R-2"/>
    <property type="match status" value="1"/>
</dbReference>
<feature type="compositionally biased region" description="Basic and acidic residues" evidence="7">
    <location>
        <begin position="742"/>
        <end position="764"/>
    </location>
</feature>
<proteinExistence type="predicted"/>
<feature type="compositionally biased region" description="Basic and acidic residues" evidence="7">
    <location>
        <begin position="993"/>
        <end position="1004"/>
    </location>
</feature>
<feature type="compositionally biased region" description="Basic and acidic residues" evidence="7">
    <location>
        <begin position="970"/>
        <end position="984"/>
    </location>
</feature>
<evidence type="ECO:0000256" key="3">
    <source>
        <dbReference type="ARBA" id="ARBA00023015"/>
    </source>
</evidence>
<evidence type="ECO:0000256" key="6">
    <source>
        <dbReference type="ARBA" id="ARBA00023242"/>
    </source>
</evidence>
<feature type="compositionally biased region" description="Basic and acidic residues" evidence="7">
    <location>
        <begin position="1"/>
        <end position="13"/>
    </location>
</feature>
<evidence type="ECO:0000256" key="5">
    <source>
        <dbReference type="ARBA" id="ARBA00023163"/>
    </source>
</evidence>
<dbReference type="PANTHER" id="PTHR45614">
    <property type="entry name" value="MYB PROTEIN-RELATED"/>
    <property type="match status" value="1"/>
</dbReference>
<evidence type="ECO:0000256" key="4">
    <source>
        <dbReference type="ARBA" id="ARBA00023125"/>
    </source>
</evidence>
<feature type="compositionally biased region" description="Low complexity" evidence="7">
    <location>
        <begin position="1019"/>
        <end position="1042"/>
    </location>
</feature>
<evidence type="ECO:0000256" key="1">
    <source>
        <dbReference type="ARBA" id="ARBA00004123"/>
    </source>
</evidence>
<evidence type="ECO:0000256" key="2">
    <source>
        <dbReference type="ARBA" id="ARBA00022737"/>
    </source>
</evidence>
<reference evidence="10" key="2">
    <citation type="journal article" date="2022" name="Hortic Res">
        <title>The genome of Dioscorea zingiberensis sheds light on the biosynthesis, origin and evolution of the medicinally important diosgenin saponins.</title>
        <authorList>
            <person name="Li Y."/>
            <person name="Tan C."/>
            <person name="Li Z."/>
            <person name="Guo J."/>
            <person name="Li S."/>
            <person name="Chen X."/>
            <person name="Wang C."/>
            <person name="Dai X."/>
            <person name="Yang H."/>
            <person name="Song W."/>
            <person name="Hou L."/>
            <person name="Xu J."/>
            <person name="Tong Z."/>
            <person name="Xu A."/>
            <person name="Yuan X."/>
            <person name="Wang W."/>
            <person name="Yang Q."/>
            <person name="Chen L."/>
            <person name="Sun Z."/>
            <person name="Wang K."/>
            <person name="Pan B."/>
            <person name="Chen J."/>
            <person name="Bao Y."/>
            <person name="Liu F."/>
            <person name="Qi X."/>
            <person name="Gang D.R."/>
            <person name="Wen J."/>
            <person name="Li J."/>
        </authorList>
    </citation>
    <scope>NUCLEOTIDE SEQUENCE</scope>
    <source>
        <strain evidence="10">Dzin_1.0</strain>
    </source>
</reference>
<keyword evidence="11" id="KW-1185">Reference proteome</keyword>
<feature type="region of interest" description="Disordered" evidence="7">
    <location>
        <begin position="970"/>
        <end position="1042"/>
    </location>
</feature>
<keyword evidence="6" id="KW-0539">Nucleus</keyword>
<feature type="domain" description="HTH myb-type" evidence="9">
    <location>
        <begin position="42"/>
        <end position="93"/>
    </location>
</feature>
<accession>A0A9D5BXM2</accession>
<dbReference type="EMBL" id="JAGGNH010000009">
    <property type="protein sequence ID" value="KAJ0962577.1"/>
    <property type="molecule type" value="Genomic_DNA"/>
</dbReference>
<sequence length="1042" mass="114300">MAGDKGKSAKKGEASSSAAPLDSGGNELQRQRPLHGRTTGPTRRSTKGQWTAEEDAILCKAVQRYKGKNWKKIAECFADRTDVQCLHRWQKVLNPELVKGPWSKEEDEKIIEMVNKFGAKKWSTIAQALPGRIGKQCRERWHNHLNPSINRDAWTQEEEIALIRAHQIYGNKWAELTKFLPGRTDNAIKNHWNSSVKKKLDSYMASGLLTQFQGLPLVENLPRCVSSAGIHQQNSEDSAFKEGAEIEVSSDYTHGSALVCSQSDCEVTNTALLCEGLRLGEDASQRAMQDFQLPEYYSSIEDFTCVLPETQSGQIIASNPIEQNLLHCIGQSESNVNQFGTEGLHNNASLQETVQQSSDVAKNLDYCTEHSGEHHESQSRLLFDSADCSAERYLESGFQNDFTLGVPITTNQFLECCTASANWQPGTDCCEIGSVLGSCSHPSHPVSSSGMLEVSYCQSVMSVIPPSYVCPSDGNLAYRSDNFEVRDIPVSNVDSGLISCSYDGFAYSTCSGLSPAGNSKSKVSVYVEQCQEKRTPKSNSVVSLGSRLPNAIGNMTSSKENSNAITNEIPDSGALFYEPPRFPSIDIPFVSCDLISSGDLQQAYSPLGIRQLMMSSMNCSSPYSFWDSPSHDDSPDAVLKNAAKSFICTPSIMKKRQRELLSPLQERRSDKKSGTDMNRTLFCPSASSRCDYSCSDVRVGENATCRIPVNRTEGTVPSDNQKNSSETLTEVKENLDNAFKGRKDQIDSADTKIPAKESDSRDIEDNMDQSENVIGASAKTDAKDKKPVGVLVEHDVNDQSLFSVDQGGNRAKVKMEVIDVSCKRQNIKIEESTENVGSNCEHNKKEAFSLPVKTLQCGPSSESQVVPVEKCASTIDLDLDNLNIFVDTPAIKRSLESPSAWKSPWFMNSLLGGQRIDADITFEDLGYFMSPGDRSYDAFGLMRQLSEHTAAVVAEAHEILASGNSKDVSVRKLEKENSSKEKSQTKGMVNHIPKPENIKTEGRVLDFSGCTSPGRGESSKASSAGTSVSFSSPSSYLLKSCR</sequence>
<feature type="compositionally biased region" description="Polar residues" evidence="7">
    <location>
        <begin position="39"/>
        <end position="49"/>
    </location>
</feature>
<dbReference type="Pfam" id="PF13921">
    <property type="entry name" value="Myb_DNA-bind_6"/>
    <property type="match status" value="1"/>
</dbReference>
<keyword evidence="3" id="KW-0805">Transcription regulation</keyword>
<feature type="domain" description="Myb-like" evidence="8">
    <location>
        <begin position="94"/>
        <end position="145"/>
    </location>
</feature>
<dbReference type="FunFam" id="1.10.10.60:FF:000016">
    <property type="entry name" value="Transcriptional activator Myb isoform A"/>
    <property type="match status" value="1"/>
</dbReference>
<evidence type="ECO:0000313" key="10">
    <source>
        <dbReference type="EMBL" id="KAJ0962577.1"/>
    </source>
</evidence>
<dbReference type="FunFam" id="1.10.10.60:FF:000010">
    <property type="entry name" value="Transcriptional activator Myb isoform A"/>
    <property type="match status" value="1"/>
</dbReference>
<protein>
    <submittedName>
        <fullName evidence="10">Uncharacterized protein</fullName>
    </submittedName>
</protein>
<dbReference type="SMART" id="SM00717">
    <property type="entry name" value="SANT"/>
    <property type="match status" value="3"/>
</dbReference>
<feature type="domain" description="Myb-like" evidence="8">
    <location>
        <begin position="42"/>
        <end position="93"/>
    </location>
</feature>
<reference evidence="10" key="1">
    <citation type="submission" date="2021-03" db="EMBL/GenBank/DDBJ databases">
        <authorList>
            <person name="Li Z."/>
            <person name="Yang C."/>
        </authorList>
    </citation>
    <scope>NUCLEOTIDE SEQUENCE</scope>
    <source>
        <strain evidence="10">Dzin_1.0</strain>
        <tissue evidence="10">Leaf</tissue>
    </source>
</reference>
<dbReference type="GO" id="GO:0000978">
    <property type="term" value="F:RNA polymerase II cis-regulatory region sequence-specific DNA binding"/>
    <property type="evidence" value="ECO:0007669"/>
    <property type="project" value="TreeGrafter"/>
</dbReference>
<dbReference type="CDD" id="cd00167">
    <property type="entry name" value="SANT"/>
    <property type="match status" value="3"/>
</dbReference>
<dbReference type="PANTHER" id="PTHR45614:SF123">
    <property type="entry name" value="MYB DNA-BINDING DOMAIN SUPERFAMILY PROTEIN-RELATED"/>
    <property type="match status" value="1"/>
</dbReference>
<dbReference type="OrthoDB" id="2143914at2759"/>
<comment type="caution">
    <text evidence="10">The sequence shown here is derived from an EMBL/GenBank/DDBJ whole genome shotgun (WGS) entry which is preliminary data.</text>
</comment>
<evidence type="ECO:0000256" key="7">
    <source>
        <dbReference type="SAM" id="MobiDB-lite"/>
    </source>
</evidence>
<dbReference type="InterPro" id="IPR017930">
    <property type="entry name" value="Myb_dom"/>
</dbReference>
<dbReference type="PROSITE" id="PS51294">
    <property type="entry name" value="HTH_MYB"/>
    <property type="match status" value="3"/>
</dbReference>
<dbReference type="InterPro" id="IPR009057">
    <property type="entry name" value="Homeodomain-like_sf"/>
</dbReference>
<dbReference type="GO" id="GO:0000981">
    <property type="term" value="F:DNA-binding transcription factor activity, RNA polymerase II-specific"/>
    <property type="evidence" value="ECO:0007669"/>
    <property type="project" value="TreeGrafter"/>
</dbReference>
<feature type="region of interest" description="Disordered" evidence="7">
    <location>
        <begin position="1"/>
        <end position="50"/>
    </location>
</feature>
<dbReference type="SUPFAM" id="SSF46689">
    <property type="entry name" value="Homeodomain-like"/>
    <property type="match status" value="2"/>
</dbReference>
<dbReference type="GO" id="GO:0005634">
    <property type="term" value="C:nucleus"/>
    <property type="evidence" value="ECO:0007669"/>
    <property type="project" value="UniProtKB-SubCell"/>
</dbReference>
<evidence type="ECO:0000313" key="11">
    <source>
        <dbReference type="Proteomes" id="UP001085076"/>
    </source>
</evidence>
<comment type="subcellular location">
    <subcellularLocation>
        <location evidence="1">Nucleus</location>
    </subcellularLocation>
</comment>
<organism evidence="10 11">
    <name type="scientific">Dioscorea zingiberensis</name>
    <dbReference type="NCBI Taxonomy" id="325984"/>
    <lineage>
        <taxon>Eukaryota</taxon>
        <taxon>Viridiplantae</taxon>
        <taxon>Streptophyta</taxon>
        <taxon>Embryophyta</taxon>
        <taxon>Tracheophyta</taxon>
        <taxon>Spermatophyta</taxon>
        <taxon>Magnoliopsida</taxon>
        <taxon>Liliopsida</taxon>
        <taxon>Dioscoreales</taxon>
        <taxon>Dioscoreaceae</taxon>
        <taxon>Dioscorea</taxon>
    </lineage>
</organism>
<dbReference type="Gene3D" id="1.10.10.60">
    <property type="entry name" value="Homeodomain-like"/>
    <property type="match status" value="3"/>
</dbReference>
<evidence type="ECO:0000259" key="9">
    <source>
        <dbReference type="PROSITE" id="PS51294"/>
    </source>
</evidence>